<evidence type="ECO:0000313" key="2">
    <source>
        <dbReference type="EMBL" id="MFC4467187.1"/>
    </source>
</evidence>
<name>A0ABV8YPH5_9ACTN</name>
<feature type="compositionally biased region" description="Basic and acidic residues" evidence="1">
    <location>
        <begin position="143"/>
        <end position="155"/>
    </location>
</feature>
<feature type="compositionally biased region" description="Low complexity" evidence="1">
    <location>
        <begin position="233"/>
        <end position="242"/>
    </location>
</feature>
<dbReference type="EMBL" id="JBHSFG010000037">
    <property type="protein sequence ID" value="MFC4467187.1"/>
    <property type="molecule type" value="Genomic_DNA"/>
</dbReference>
<dbReference type="Proteomes" id="UP001596012">
    <property type="component" value="Unassembled WGS sequence"/>
</dbReference>
<keyword evidence="3" id="KW-1185">Reference proteome</keyword>
<feature type="compositionally biased region" description="Low complexity" evidence="1">
    <location>
        <begin position="116"/>
        <end position="125"/>
    </location>
</feature>
<feature type="region of interest" description="Disordered" evidence="1">
    <location>
        <begin position="53"/>
        <end position="242"/>
    </location>
</feature>
<accession>A0ABV8YPH5</accession>
<dbReference type="RefSeq" id="WP_386344378.1">
    <property type="nucleotide sequence ID" value="NZ_JBHSFG010000037.1"/>
</dbReference>
<sequence>MSDSFGGPGGLPVEPSRAPDFFDRLLARHTPAAAPRSGVVRVQPRLAGPFERVEAVRAGTPEPHAAEPLWPSSAQSPASDGDLTRPAAREVQFRTERERTVVRTERAPSEDPAPRPAVRAVPEVPMLRPAVPLAPGPRPVPDAARRTAGRDDTDRPPSQSAAPVPTPPGADSASRAAVSAALRPSAADTAAARDAVRQAAGRRSERGAEQVVQVQIGRLEVTAAGSPPGGGSRRPAAARRPAATVSLAEYLERGRE</sequence>
<evidence type="ECO:0000256" key="1">
    <source>
        <dbReference type="SAM" id="MobiDB-lite"/>
    </source>
</evidence>
<evidence type="ECO:0008006" key="4">
    <source>
        <dbReference type="Google" id="ProtNLM"/>
    </source>
</evidence>
<protein>
    <recommendedName>
        <fullName evidence="4">Syndecan 1</fullName>
    </recommendedName>
</protein>
<feature type="compositionally biased region" description="Low complexity" evidence="1">
    <location>
        <begin position="170"/>
        <end position="201"/>
    </location>
</feature>
<feature type="compositionally biased region" description="Basic and acidic residues" evidence="1">
    <location>
        <begin position="87"/>
        <end position="113"/>
    </location>
</feature>
<reference evidence="3" key="1">
    <citation type="journal article" date="2019" name="Int. J. Syst. Evol. Microbiol.">
        <title>The Global Catalogue of Microorganisms (GCM) 10K type strain sequencing project: providing services to taxonomists for standard genome sequencing and annotation.</title>
        <authorList>
            <consortium name="The Broad Institute Genomics Platform"/>
            <consortium name="The Broad Institute Genome Sequencing Center for Infectious Disease"/>
            <person name="Wu L."/>
            <person name="Ma J."/>
        </authorList>
    </citation>
    <scope>NUCLEOTIDE SEQUENCE [LARGE SCALE GENOMIC DNA]</scope>
    <source>
        <strain evidence="3">DT43</strain>
    </source>
</reference>
<evidence type="ECO:0000313" key="3">
    <source>
        <dbReference type="Proteomes" id="UP001596012"/>
    </source>
</evidence>
<gene>
    <name evidence="2" type="ORF">ACFPH6_22120</name>
</gene>
<proteinExistence type="predicted"/>
<organism evidence="2 3">
    <name type="scientific">Streptomyces xiangluensis</name>
    <dbReference type="NCBI Taxonomy" id="2665720"/>
    <lineage>
        <taxon>Bacteria</taxon>
        <taxon>Bacillati</taxon>
        <taxon>Actinomycetota</taxon>
        <taxon>Actinomycetes</taxon>
        <taxon>Kitasatosporales</taxon>
        <taxon>Streptomycetaceae</taxon>
        <taxon>Streptomyces</taxon>
    </lineage>
</organism>
<comment type="caution">
    <text evidence="2">The sequence shown here is derived from an EMBL/GenBank/DDBJ whole genome shotgun (WGS) entry which is preliminary data.</text>
</comment>